<feature type="coiled-coil region" evidence="1">
    <location>
        <begin position="31"/>
        <end position="102"/>
    </location>
</feature>
<reference evidence="2 3" key="1">
    <citation type="submission" date="2018-07" db="EMBL/GenBank/DDBJ databases">
        <title>Comparative genomes isolates from brazilian mangrove.</title>
        <authorList>
            <person name="De Araujo J.E."/>
            <person name="Taketani R.G."/>
            <person name="Silva M.C.P."/>
            <person name="Lourenco M.V."/>
            <person name="Oliveira V.M."/>
            <person name="Andreote F.D."/>
        </authorList>
    </citation>
    <scope>NUCLEOTIDE SEQUENCE [LARGE SCALE GENOMIC DNA]</scope>
    <source>
        <strain evidence="2 3">HEX PRIS-MGV</strain>
    </source>
</reference>
<dbReference type="OrthoDB" id="3540923at2"/>
<organism evidence="2 3">
    <name type="scientific">Bremerella cremea</name>
    <dbReference type="NCBI Taxonomy" id="1031537"/>
    <lineage>
        <taxon>Bacteria</taxon>
        <taxon>Pseudomonadati</taxon>
        <taxon>Planctomycetota</taxon>
        <taxon>Planctomycetia</taxon>
        <taxon>Pirellulales</taxon>
        <taxon>Pirellulaceae</taxon>
        <taxon>Bremerella</taxon>
    </lineage>
</organism>
<evidence type="ECO:0000256" key="1">
    <source>
        <dbReference type="SAM" id="Coils"/>
    </source>
</evidence>
<accession>A0A368KUQ6</accession>
<gene>
    <name evidence="2" type="ORF">DTL42_03165</name>
</gene>
<protein>
    <submittedName>
        <fullName evidence="2">Uncharacterized protein</fullName>
    </submittedName>
</protein>
<name>A0A368KUQ6_9BACT</name>
<dbReference type="EMBL" id="QPEX01000010">
    <property type="protein sequence ID" value="RCS54163.1"/>
    <property type="molecule type" value="Genomic_DNA"/>
</dbReference>
<proteinExistence type="predicted"/>
<dbReference type="Proteomes" id="UP000253562">
    <property type="component" value="Unassembled WGS sequence"/>
</dbReference>
<keyword evidence="1" id="KW-0175">Coiled coil</keyword>
<sequence length="318" mass="36035">MTEPEQLASLNARLAECLANHREKTKLWKMLRETKQQLAQATHAQQEANQVLEQAQADVNALEGLSLTALFHAVLGVKEERLEEQRQAIVSAKLKRDQAQATIHDLAPECKQIEQQMNTLGDVDRQHQALLREKSEYLQQSGHETAQRIIGLTEEIANYTANEKELYQAIRAGKLAQASLDDVRQSLNSAANFGTFDMLGGGMLTTMAKHSRLDTARRSAEQTQKHLLCFQKELGDVNQRLQMSLEIGSFTTFADYFFDGLIADWIVQSKINHARQQCDDTRAAVRKVIENCQLFLHKSQRAKHKLETEKQQLIEQAC</sequence>
<dbReference type="AlphaFoldDB" id="A0A368KUQ6"/>
<comment type="caution">
    <text evidence="2">The sequence shown here is derived from an EMBL/GenBank/DDBJ whole genome shotgun (WGS) entry which is preliminary data.</text>
</comment>
<evidence type="ECO:0000313" key="3">
    <source>
        <dbReference type="Proteomes" id="UP000253562"/>
    </source>
</evidence>
<dbReference type="RefSeq" id="WP_114367229.1">
    <property type="nucleotide sequence ID" value="NZ_QPEX01000010.1"/>
</dbReference>
<evidence type="ECO:0000313" key="2">
    <source>
        <dbReference type="EMBL" id="RCS54163.1"/>
    </source>
</evidence>